<dbReference type="PANTHER" id="PTHR37024">
    <property type="entry name" value="TYPE VI SECRETION SYSTEM DUF2094 AND IMPA-RELATED DOMAIN PROTEIN"/>
    <property type="match status" value="1"/>
</dbReference>
<dbReference type="EMBL" id="QJUL01000066">
    <property type="protein sequence ID" value="TBU84483.1"/>
    <property type="molecule type" value="Genomic_DNA"/>
</dbReference>
<feature type="domain" description="ImpA N-terminal" evidence="2">
    <location>
        <begin position="16"/>
        <end position="129"/>
    </location>
</feature>
<proteinExistence type="predicted"/>
<accession>A0A4Q9QU54</accession>
<dbReference type="OrthoDB" id="1522895at2"/>
<dbReference type="Proteomes" id="UP000293172">
    <property type="component" value="Unassembled WGS sequence"/>
</dbReference>
<dbReference type="InterPro" id="IPR010657">
    <property type="entry name" value="ImpA_N"/>
</dbReference>
<dbReference type="Pfam" id="PF06812">
    <property type="entry name" value="ImpA_N"/>
    <property type="match status" value="1"/>
</dbReference>
<dbReference type="NCBIfam" id="TIGR03362">
    <property type="entry name" value="VI_chp_7"/>
    <property type="match status" value="1"/>
</dbReference>
<evidence type="ECO:0000256" key="1">
    <source>
        <dbReference type="SAM" id="MobiDB-lite"/>
    </source>
</evidence>
<dbReference type="PANTHER" id="PTHR37024:SF3">
    <property type="entry name" value="TYPE VI SECRETION SYSTEM PROTEIN TSSA"/>
    <property type="match status" value="1"/>
</dbReference>
<organism evidence="3 4">
    <name type="scientific">Phytopseudomonas dryadis</name>
    <dbReference type="NCBI Taxonomy" id="2487520"/>
    <lineage>
        <taxon>Bacteria</taxon>
        <taxon>Pseudomonadati</taxon>
        <taxon>Pseudomonadota</taxon>
        <taxon>Gammaproteobacteria</taxon>
        <taxon>Pseudomonadales</taxon>
        <taxon>Pseudomonadaceae</taxon>
        <taxon>Phytopseudomonas</taxon>
    </lineage>
</organism>
<dbReference type="AlphaFoldDB" id="A0A4Q9QU54"/>
<evidence type="ECO:0000313" key="3">
    <source>
        <dbReference type="EMBL" id="TBU84483.1"/>
    </source>
</evidence>
<evidence type="ECO:0000313" key="4">
    <source>
        <dbReference type="Proteomes" id="UP000293172"/>
    </source>
</evidence>
<gene>
    <name evidence="3" type="primary">tssA</name>
    <name evidence="3" type="ORF">DNK44_25015</name>
</gene>
<dbReference type="Pfam" id="PF16989">
    <property type="entry name" value="T6SS_VasJ"/>
    <property type="match status" value="1"/>
</dbReference>
<comment type="caution">
    <text evidence="3">The sequence shown here is derived from an EMBL/GenBank/DDBJ whole genome shotgun (WGS) entry which is preliminary data.</text>
</comment>
<reference evidence="3 4" key="1">
    <citation type="submission" date="2018-06" db="EMBL/GenBank/DDBJ databases">
        <title>Three novel Pseudomonas species isolated from symptomatic oak.</title>
        <authorList>
            <person name="Bueno-Gonzalez V."/>
            <person name="Brady C."/>
        </authorList>
    </citation>
    <scope>NUCLEOTIDE SEQUENCE [LARGE SCALE GENOMIC DNA]</scope>
    <source>
        <strain evidence="3 4">P6B</strain>
    </source>
</reference>
<name>A0A4Q9QU54_9GAMM</name>
<dbReference type="InterPro" id="IPR017739">
    <property type="entry name" value="T6SS-assoc_VCA0119"/>
</dbReference>
<sequence length="487" mass="54024">MSLVNDYVVLDLEALLAPLDEKQPAGYFEEEDETFQGIEEEMAKLGSLHEPGMDWAYIDEAAREYLTKQCKHLRVTGHLITAGLRTGGWQAWAESTALLAGMVERYWESAYPKPGATGYLAKRRIVAVLLERLKEALPKLDPVSFSAKYTEIGRKALESLRTGAAGTQLDGDTLAKLTEQLARRIAEDTSPIPPLPERPPVPGQRGGKAITEQFFSSSSSGGLQLGNERESRKTLLTVADFVNQQDVYDPAGYQLRRFALWAHLHAAPSARHENRTELHGVPADTVGHYEDALGANVIDPLLLQRIEKSVASSPYWIRGSFLAASVAERLEMREVAAAIRHAVVRFVRRLPTLQELSFHDGRPFIDVETARWITASEDSEAQGGAWQEYGALREELIEQLDGEGVEVVLLRLQELQGEDSSPRQRCYATVIAAELLAVRGLSWLAEDLYTHAIGLMESTSAEQWEPELHAQLSQRVRPQAVEPGIKG</sequence>
<protein>
    <submittedName>
        <fullName evidence="3">Type VI secretion system protein TssA</fullName>
    </submittedName>
</protein>
<feature type="compositionally biased region" description="Pro residues" evidence="1">
    <location>
        <begin position="191"/>
        <end position="202"/>
    </location>
</feature>
<feature type="region of interest" description="Disordered" evidence="1">
    <location>
        <begin position="185"/>
        <end position="208"/>
    </location>
</feature>
<evidence type="ECO:0000259" key="2">
    <source>
        <dbReference type="Pfam" id="PF06812"/>
    </source>
</evidence>